<gene>
    <name evidence="2" type="ORF">SNEC2469_LOCUS28285</name>
</gene>
<comment type="caution">
    <text evidence="2">The sequence shown here is derived from an EMBL/GenBank/DDBJ whole genome shotgun (WGS) entry which is preliminary data.</text>
</comment>
<name>A0A813AQG5_9DINO</name>
<dbReference type="AlphaFoldDB" id="A0A813AQG5"/>
<dbReference type="OrthoDB" id="10358731at2759"/>
<reference evidence="2" key="1">
    <citation type="submission" date="2021-02" db="EMBL/GenBank/DDBJ databases">
        <authorList>
            <person name="Dougan E. K."/>
            <person name="Rhodes N."/>
            <person name="Thang M."/>
            <person name="Chan C."/>
        </authorList>
    </citation>
    <scope>NUCLEOTIDE SEQUENCE</scope>
</reference>
<evidence type="ECO:0000313" key="3">
    <source>
        <dbReference type="Proteomes" id="UP000601435"/>
    </source>
</evidence>
<evidence type="ECO:0000256" key="1">
    <source>
        <dbReference type="SAM" id="MobiDB-lite"/>
    </source>
</evidence>
<evidence type="ECO:0000313" key="2">
    <source>
        <dbReference type="EMBL" id="CAE7872771.1"/>
    </source>
</evidence>
<feature type="compositionally biased region" description="Basic and acidic residues" evidence="1">
    <location>
        <begin position="147"/>
        <end position="158"/>
    </location>
</feature>
<keyword evidence="3" id="KW-1185">Reference proteome</keyword>
<protein>
    <submittedName>
        <fullName evidence="2">Uncharacterized protein</fullName>
    </submittedName>
</protein>
<feature type="region of interest" description="Disordered" evidence="1">
    <location>
        <begin position="1"/>
        <end position="25"/>
    </location>
</feature>
<accession>A0A813AQG5</accession>
<dbReference type="EMBL" id="CAJNJA010061119">
    <property type="protein sequence ID" value="CAE7872771.1"/>
    <property type="molecule type" value="Genomic_DNA"/>
</dbReference>
<feature type="compositionally biased region" description="Basic and acidic residues" evidence="1">
    <location>
        <begin position="168"/>
        <end position="178"/>
    </location>
</feature>
<feature type="region of interest" description="Disordered" evidence="1">
    <location>
        <begin position="139"/>
        <end position="220"/>
    </location>
</feature>
<dbReference type="Proteomes" id="UP000601435">
    <property type="component" value="Unassembled WGS sequence"/>
</dbReference>
<sequence length="220" mass="24004">MGAQTGQWSGGAAGSAPHEDRPGLASEAKSMAILSALKDLDPVYVSQDSISSSDEASELNCLRASLAQERAARVAMEELVTKLDLEVQELRQQLFAERTEMEAILLASDVEKEVIASNWQVIANRNWQLEAKVAARNRKVQQKQRARQKEAWQYRQTHDQPPAAWLSHEAEADDDKHALSASEPADGNTGSSDVPAGSSVECTEDVRLQAQSSLDGADRH</sequence>
<proteinExistence type="predicted"/>
<organism evidence="2 3">
    <name type="scientific">Symbiodinium necroappetens</name>
    <dbReference type="NCBI Taxonomy" id="1628268"/>
    <lineage>
        <taxon>Eukaryota</taxon>
        <taxon>Sar</taxon>
        <taxon>Alveolata</taxon>
        <taxon>Dinophyceae</taxon>
        <taxon>Suessiales</taxon>
        <taxon>Symbiodiniaceae</taxon>
        <taxon>Symbiodinium</taxon>
    </lineage>
</organism>